<evidence type="ECO:0000256" key="1">
    <source>
        <dbReference type="SAM" id="MobiDB-lite"/>
    </source>
</evidence>
<reference evidence="3" key="1">
    <citation type="submission" date="2025-08" db="UniProtKB">
        <authorList>
            <consortium name="Ensembl"/>
        </authorList>
    </citation>
    <scope>IDENTIFICATION</scope>
</reference>
<proteinExistence type="predicted"/>
<feature type="region of interest" description="Disordered" evidence="1">
    <location>
        <begin position="127"/>
        <end position="183"/>
    </location>
</feature>
<reference evidence="3" key="2">
    <citation type="submission" date="2025-09" db="UniProtKB">
        <authorList>
            <consortium name="Ensembl"/>
        </authorList>
    </citation>
    <scope>IDENTIFICATION</scope>
</reference>
<sequence>MAVPNGAGTGTGTGTGPGGPGGGLRAAAGLYEQLKGEWGRKSPNLAKCGEALGRLKVALLDLNFLPTSGSAMTKQQLILAHWSPVEHPEEGHSLLRALHGPAQVLLLRLQGGAARVGVAAPAAGAEPAVPAVPEPRGRVPHRAGAAPGARHPGEPLHPAPRVPGAVPDGGQLQQSVPGQGQHPSRELHLLHRHPAGHHQGRDRGLHRGRLRADPVPRGGADPLLQLAPQDDRLRQKAGLGAGSLQLLQFWGAAAESRGPPDPLDGVGHAGDRVRPAAGDDRLKNTKFLLCLFSPFFFFCGFFFPPFPCLFLSLFLCFLAVFHGFWPLPTFKVVFFLFVSFFFLDGTPSKTVQKIILVPTLGPHSKISPNPVCSPYFSYFIAFLGLKWLFGGG</sequence>
<dbReference type="Proteomes" id="UP000007754">
    <property type="component" value="Unplaced"/>
</dbReference>
<protein>
    <submittedName>
        <fullName evidence="3">Uncharacterized protein</fullName>
    </submittedName>
</protein>
<evidence type="ECO:0000313" key="3">
    <source>
        <dbReference type="Ensembl" id="ENSTGUP00000026893.1"/>
    </source>
</evidence>
<feature type="region of interest" description="Disordered" evidence="1">
    <location>
        <begin position="1"/>
        <end position="24"/>
    </location>
</feature>
<feature type="region of interest" description="Disordered" evidence="1">
    <location>
        <begin position="195"/>
        <end position="224"/>
    </location>
</feature>
<evidence type="ECO:0000313" key="4">
    <source>
        <dbReference type="Proteomes" id="UP000007754"/>
    </source>
</evidence>
<dbReference type="InParanoid" id="A0A674GWS3"/>
<keyword evidence="2" id="KW-0812">Transmembrane</keyword>
<keyword evidence="4" id="KW-1185">Reference proteome</keyword>
<keyword evidence="2" id="KW-1133">Transmembrane helix</keyword>
<feature type="transmembrane region" description="Helical" evidence="2">
    <location>
        <begin position="310"/>
        <end position="343"/>
    </location>
</feature>
<keyword evidence="2" id="KW-0472">Membrane</keyword>
<evidence type="ECO:0000256" key="2">
    <source>
        <dbReference type="SAM" id="Phobius"/>
    </source>
</evidence>
<dbReference type="GeneTree" id="ENSGT00960000191238"/>
<feature type="compositionally biased region" description="Polar residues" evidence="1">
    <location>
        <begin position="171"/>
        <end position="182"/>
    </location>
</feature>
<organism evidence="3 4">
    <name type="scientific">Taeniopygia guttata</name>
    <name type="common">Zebra finch</name>
    <name type="synonym">Poephila guttata</name>
    <dbReference type="NCBI Taxonomy" id="59729"/>
    <lineage>
        <taxon>Eukaryota</taxon>
        <taxon>Metazoa</taxon>
        <taxon>Chordata</taxon>
        <taxon>Craniata</taxon>
        <taxon>Vertebrata</taxon>
        <taxon>Euteleostomi</taxon>
        <taxon>Archelosauria</taxon>
        <taxon>Archosauria</taxon>
        <taxon>Dinosauria</taxon>
        <taxon>Saurischia</taxon>
        <taxon>Theropoda</taxon>
        <taxon>Coelurosauria</taxon>
        <taxon>Aves</taxon>
        <taxon>Neognathae</taxon>
        <taxon>Neoaves</taxon>
        <taxon>Telluraves</taxon>
        <taxon>Australaves</taxon>
        <taxon>Passeriformes</taxon>
        <taxon>Passeroidea</taxon>
        <taxon>Estrildidae</taxon>
        <taxon>Estrildinae</taxon>
        <taxon>Taeniopygia</taxon>
    </lineage>
</organism>
<feature type="transmembrane region" description="Helical" evidence="2">
    <location>
        <begin position="287"/>
        <end position="304"/>
    </location>
</feature>
<name>A0A674GWS3_TAEGU</name>
<accession>A0A674GWS3</accession>
<feature type="compositionally biased region" description="Basic and acidic residues" evidence="1">
    <location>
        <begin position="199"/>
        <end position="214"/>
    </location>
</feature>
<dbReference type="AlphaFoldDB" id="A0A674GWS3"/>
<dbReference type="Ensembl" id="ENSTGUT00000024986.1">
    <property type="protein sequence ID" value="ENSTGUP00000026893.1"/>
    <property type="gene ID" value="ENSTGUG00000029586.1"/>
</dbReference>
<feature type="compositionally biased region" description="Gly residues" evidence="1">
    <location>
        <begin position="7"/>
        <end position="24"/>
    </location>
</feature>